<dbReference type="InterPro" id="IPR036388">
    <property type="entry name" value="WH-like_DNA-bd_sf"/>
</dbReference>
<dbReference type="PANTHER" id="PTHR43537:SF5">
    <property type="entry name" value="UXU OPERON TRANSCRIPTIONAL REGULATOR"/>
    <property type="match status" value="1"/>
</dbReference>
<dbReference type="PRINTS" id="PR00035">
    <property type="entry name" value="HTHGNTR"/>
</dbReference>
<evidence type="ECO:0000256" key="3">
    <source>
        <dbReference type="ARBA" id="ARBA00023163"/>
    </source>
</evidence>
<dbReference type="RefSeq" id="WP_171436278.1">
    <property type="nucleotide sequence ID" value="NZ_JABFJV010000119.1"/>
</dbReference>
<dbReference type="InterPro" id="IPR000524">
    <property type="entry name" value="Tscrpt_reg_HTH_GntR"/>
</dbReference>
<organism evidence="6 7">
    <name type="scientific">Corallococcus exercitus</name>
    <dbReference type="NCBI Taxonomy" id="2316736"/>
    <lineage>
        <taxon>Bacteria</taxon>
        <taxon>Pseudomonadati</taxon>
        <taxon>Myxococcota</taxon>
        <taxon>Myxococcia</taxon>
        <taxon>Myxococcales</taxon>
        <taxon>Cystobacterineae</taxon>
        <taxon>Myxococcaceae</taxon>
        <taxon>Corallococcus</taxon>
    </lineage>
</organism>
<keyword evidence="2" id="KW-0238">DNA-binding</keyword>
<dbReference type="GO" id="GO:0003700">
    <property type="term" value="F:DNA-binding transcription factor activity"/>
    <property type="evidence" value="ECO:0007669"/>
    <property type="project" value="InterPro"/>
</dbReference>
<feature type="compositionally biased region" description="Polar residues" evidence="4">
    <location>
        <begin position="489"/>
        <end position="500"/>
    </location>
</feature>
<evidence type="ECO:0000313" key="6">
    <source>
        <dbReference type="EMBL" id="NOK35606.1"/>
    </source>
</evidence>
<dbReference type="SMART" id="SM00345">
    <property type="entry name" value="HTH_GNTR"/>
    <property type="match status" value="1"/>
</dbReference>
<dbReference type="GO" id="GO:0003677">
    <property type="term" value="F:DNA binding"/>
    <property type="evidence" value="ECO:0007669"/>
    <property type="project" value="UniProtKB-KW"/>
</dbReference>
<comment type="caution">
    <text evidence="6">The sequence shown here is derived from an EMBL/GenBank/DDBJ whole genome shotgun (WGS) entry which is preliminary data.</text>
</comment>
<dbReference type="InterPro" id="IPR036390">
    <property type="entry name" value="WH_DNA-bd_sf"/>
</dbReference>
<dbReference type="AlphaFoldDB" id="A0A7Y4KKR8"/>
<feature type="region of interest" description="Disordered" evidence="4">
    <location>
        <begin position="477"/>
        <end position="513"/>
    </location>
</feature>
<dbReference type="SUPFAM" id="SSF46785">
    <property type="entry name" value="Winged helix' DNA-binding domain"/>
    <property type="match status" value="1"/>
</dbReference>
<sequence length="536" mass="56726">MVQVGLVAYVEEQLEREISLGRLPRNGQLGSEYVLARRYGVSRSTVREALRRLAARGLVVQRPGRVARAVALDESLTLENLGLALHDERSKEGLRLLEGYFSLKRQVLVELLVDCCASASEADRHQLEATCFNLWDAAKWEPGARCAQLEFELLRLAAHAAARPGHLLLIQSLQRAMRGKAARLLSFMGGEPLRQWAVCAMHALGDRDTQALQHQLPALLKTCDARVLAAFVPASQEPAASEAHFAQGPLCAPTSATGQGDTLEELPCMEARGLVASVAATGQGDALEALPCVEAQGLVAPVAATGQGDALEALPCMEVRGLGAPVAATGQGDALEALPCVEARGVGGSVAAAGQHDALEAPPCIEKRGLGAPTSVPEKDEAFEARSSVEARRFFASASVTRQDEALETRPFVEDHQALRAAPCHAVQGLSVEPDNEALLFPATSGLAFRKPGGEGSGDELTDSALSNLSDCRTGWDASSLEGGLQPEDPSTGSRGQSRVTESKEGGPLHGTQGPLVRWAARLWRFIVHSLGLPAS</sequence>
<protein>
    <submittedName>
        <fullName evidence="6">GntR family transcriptional regulator</fullName>
    </submittedName>
</protein>
<proteinExistence type="predicted"/>
<dbReference type="PANTHER" id="PTHR43537">
    <property type="entry name" value="TRANSCRIPTIONAL REGULATOR, GNTR FAMILY"/>
    <property type="match status" value="1"/>
</dbReference>
<evidence type="ECO:0000256" key="4">
    <source>
        <dbReference type="SAM" id="MobiDB-lite"/>
    </source>
</evidence>
<evidence type="ECO:0000259" key="5">
    <source>
        <dbReference type="PROSITE" id="PS50949"/>
    </source>
</evidence>
<feature type="domain" description="HTH gntR-type" evidence="5">
    <location>
        <begin position="4"/>
        <end position="75"/>
    </location>
</feature>
<keyword evidence="1" id="KW-0805">Transcription regulation</keyword>
<evidence type="ECO:0000256" key="2">
    <source>
        <dbReference type="ARBA" id="ARBA00023125"/>
    </source>
</evidence>
<dbReference type="Pfam" id="PF00392">
    <property type="entry name" value="GntR"/>
    <property type="match status" value="1"/>
</dbReference>
<keyword evidence="7" id="KW-1185">Reference proteome</keyword>
<dbReference type="PROSITE" id="PS50949">
    <property type="entry name" value="HTH_GNTR"/>
    <property type="match status" value="1"/>
</dbReference>
<dbReference type="Proteomes" id="UP000563426">
    <property type="component" value="Unassembled WGS sequence"/>
</dbReference>
<gene>
    <name evidence="6" type="ORF">HMI49_20615</name>
</gene>
<reference evidence="6 7" key="1">
    <citation type="submission" date="2020-05" db="EMBL/GenBank/DDBJ databases">
        <authorList>
            <person name="Whitworth D."/>
        </authorList>
    </citation>
    <scope>NUCLEOTIDE SEQUENCE [LARGE SCALE GENOMIC DNA]</scope>
    <source>
        <strain evidence="6 7">AB043B</strain>
    </source>
</reference>
<name>A0A7Y4KKR8_9BACT</name>
<evidence type="ECO:0000256" key="1">
    <source>
        <dbReference type="ARBA" id="ARBA00023015"/>
    </source>
</evidence>
<keyword evidence="3" id="KW-0804">Transcription</keyword>
<dbReference type="Gene3D" id="1.10.10.10">
    <property type="entry name" value="Winged helix-like DNA-binding domain superfamily/Winged helix DNA-binding domain"/>
    <property type="match status" value="1"/>
</dbReference>
<evidence type="ECO:0000313" key="7">
    <source>
        <dbReference type="Proteomes" id="UP000563426"/>
    </source>
</evidence>
<dbReference type="CDD" id="cd07377">
    <property type="entry name" value="WHTH_GntR"/>
    <property type="match status" value="1"/>
</dbReference>
<accession>A0A7Y4KKR8</accession>
<dbReference type="EMBL" id="JABFJV010000119">
    <property type="protein sequence ID" value="NOK35606.1"/>
    <property type="molecule type" value="Genomic_DNA"/>
</dbReference>